<sequence length="549" mass="55533">MKVFLSVSLCVLLLSDFGASRSLGPLHRGIRSADVTPTPESSPEGVSTSSESVEEKTPNPSTGAPTETPSTTPAGRSSPEASSTPAASVEPSAAPEVTSSAPPSSTDVGTPETVSVAETTSKAAGDPVPAETRQQPGELSSETTSESTRDDSPPQETETIVPKAESITPATSTEIVASVTSVADVSSENAAVSQESRLDESSPDGGSTPPPVEAAKEVVSPSEEKLDMTETPKLQPMENAEIVKVLVPLAPVTILSSAAPGSPQAKSLRDEDPSFGASNPDFVVVPAQVIHIDGTTASSVSSTDAISTEVPELAEVAKGENGLLETASPPVEQAPESKSGPAEIGSEMPSTSPAPSTAISVTNEELSEVPSSTGAPQTTMEGVEDSARASSTAQPVEVVESAASQEPPRSDSRQETPEKKRPTSTTESAEAVTSQETSSTAAPESPTTAAPESPAPAAQESPAPTAPENPAQPAPEIAAQSAPEMTSQAAPESPAKQAPETTPRAAAESHAPAAREDPAPASSTVPPTEVPSSSEEPSKTSVPSAEKMN</sequence>
<accession>A0AAJ7L4D5</accession>
<feature type="compositionally biased region" description="Low complexity" evidence="1">
    <location>
        <begin position="77"/>
        <end position="96"/>
    </location>
</feature>
<feature type="region of interest" description="Disordered" evidence="1">
    <location>
        <begin position="256"/>
        <end position="280"/>
    </location>
</feature>
<feature type="compositionally biased region" description="Low complexity" evidence="1">
    <location>
        <begin position="503"/>
        <end position="512"/>
    </location>
</feature>
<reference evidence="4" key="1">
    <citation type="submission" date="2025-08" db="UniProtKB">
        <authorList>
            <consortium name="RefSeq"/>
        </authorList>
    </citation>
    <scope>IDENTIFICATION</scope>
</reference>
<feature type="compositionally biased region" description="Low complexity" evidence="1">
    <location>
        <begin position="522"/>
        <end position="549"/>
    </location>
</feature>
<dbReference type="GeneID" id="108864348"/>
<feature type="signal peptide" evidence="2">
    <location>
        <begin position="1"/>
        <end position="20"/>
    </location>
</feature>
<dbReference type="KEGG" id="goe:108864348"/>
<feature type="region of interest" description="Disordered" evidence="1">
    <location>
        <begin position="316"/>
        <end position="549"/>
    </location>
</feature>
<keyword evidence="3" id="KW-1185">Reference proteome</keyword>
<feature type="compositionally biased region" description="Basic and acidic residues" evidence="1">
    <location>
        <begin position="408"/>
        <end position="421"/>
    </location>
</feature>
<keyword evidence="2" id="KW-0732">Signal</keyword>
<feature type="compositionally biased region" description="Polar residues" evidence="1">
    <location>
        <begin position="59"/>
        <end position="75"/>
    </location>
</feature>
<protein>
    <submittedName>
        <fullName evidence="4">Fibrous sheath CABYR-binding protein-like</fullName>
    </submittedName>
</protein>
<feature type="compositionally biased region" description="Polar residues" evidence="1">
    <location>
        <begin position="97"/>
        <end position="122"/>
    </location>
</feature>
<feature type="compositionally biased region" description="Pro residues" evidence="1">
    <location>
        <begin position="464"/>
        <end position="473"/>
    </location>
</feature>
<proteinExistence type="predicted"/>
<feature type="compositionally biased region" description="Low complexity" evidence="1">
    <location>
        <begin position="176"/>
        <end position="187"/>
    </location>
</feature>
<dbReference type="Proteomes" id="UP000694867">
    <property type="component" value="Unplaced"/>
</dbReference>
<evidence type="ECO:0000313" key="4">
    <source>
        <dbReference type="RefSeq" id="XP_018495309.1"/>
    </source>
</evidence>
<feature type="compositionally biased region" description="Low complexity" evidence="1">
    <location>
        <begin position="36"/>
        <end position="51"/>
    </location>
</feature>
<evidence type="ECO:0000256" key="2">
    <source>
        <dbReference type="SAM" id="SignalP"/>
    </source>
</evidence>
<evidence type="ECO:0000313" key="3">
    <source>
        <dbReference type="Proteomes" id="UP000694867"/>
    </source>
</evidence>
<gene>
    <name evidence="4" type="primary">LOC108864348</name>
</gene>
<feature type="region of interest" description="Disordered" evidence="1">
    <location>
        <begin position="21"/>
        <end position="235"/>
    </location>
</feature>
<feature type="chain" id="PRO_5042501784" evidence="2">
    <location>
        <begin position="21"/>
        <end position="549"/>
    </location>
</feature>
<dbReference type="AlphaFoldDB" id="A0AAJ7L4D5"/>
<organism evidence="3 4">
    <name type="scientific">Galendromus occidentalis</name>
    <name type="common">western predatory mite</name>
    <dbReference type="NCBI Taxonomy" id="34638"/>
    <lineage>
        <taxon>Eukaryota</taxon>
        <taxon>Metazoa</taxon>
        <taxon>Ecdysozoa</taxon>
        <taxon>Arthropoda</taxon>
        <taxon>Chelicerata</taxon>
        <taxon>Arachnida</taxon>
        <taxon>Acari</taxon>
        <taxon>Parasitiformes</taxon>
        <taxon>Mesostigmata</taxon>
        <taxon>Gamasina</taxon>
        <taxon>Phytoseioidea</taxon>
        <taxon>Phytoseiidae</taxon>
        <taxon>Typhlodrominae</taxon>
        <taxon>Galendromus</taxon>
    </lineage>
</organism>
<name>A0AAJ7L4D5_9ACAR</name>
<feature type="compositionally biased region" description="Polar residues" evidence="1">
    <location>
        <begin position="359"/>
        <end position="380"/>
    </location>
</feature>
<feature type="compositionally biased region" description="Low complexity" evidence="1">
    <location>
        <begin position="423"/>
        <end position="463"/>
    </location>
</feature>
<dbReference type="RefSeq" id="XP_018495309.1">
    <property type="nucleotide sequence ID" value="XM_018639793.1"/>
</dbReference>
<evidence type="ECO:0000256" key="1">
    <source>
        <dbReference type="SAM" id="MobiDB-lite"/>
    </source>
</evidence>
<feature type="compositionally biased region" description="Low complexity" evidence="1">
    <location>
        <begin position="349"/>
        <end position="358"/>
    </location>
</feature>